<evidence type="ECO:0000256" key="1">
    <source>
        <dbReference type="ARBA" id="ARBA00004141"/>
    </source>
</evidence>
<dbReference type="InterPro" id="IPR007568">
    <property type="entry name" value="RTA1"/>
</dbReference>
<gene>
    <name evidence="6" type="ORF">FMUND_8260</name>
</gene>
<evidence type="ECO:0000313" key="7">
    <source>
        <dbReference type="Proteomes" id="UP000544331"/>
    </source>
</evidence>
<name>A0A8H6DCT7_9HYPO</name>
<dbReference type="Pfam" id="PF04479">
    <property type="entry name" value="RTA1"/>
    <property type="match status" value="1"/>
</dbReference>
<evidence type="ECO:0000256" key="3">
    <source>
        <dbReference type="ARBA" id="ARBA00022989"/>
    </source>
</evidence>
<protein>
    <submittedName>
        <fullName evidence="6">Sphingoid long-chain base transporter RSB1</fullName>
    </submittedName>
</protein>
<dbReference type="PANTHER" id="PTHR31465">
    <property type="entry name" value="PROTEIN RTA1-RELATED"/>
    <property type="match status" value="1"/>
</dbReference>
<dbReference type="EMBL" id="JAAOAN010000274">
    <property type="protein sequence ID" value="KAF5712826.1"/>
    <property type="molecule type" value="Genomic_DNA"/>
</dbReference>
<evidence type="ECO:0000256" key="2">
    <source>
        <dbReference type="ARBA" id="ARBA00022692"/>
    </source>
</evidence>
<organism evidence="6 7">
    <name type="scientific">Fusarium mundagurra</name>
    <dbReference type="NCBI Taxonomy" id="1567541"/>
    <lineage>
        <taxon>Eukaryota</taxon>
        <taxon>Fungi</taxon>
        <taxon>Dikarya</taxon>
        <taxon>Ascomycota</taxon>
        <taxon>Pezizomycotina</taxon>
        <taxon>Sordariomycetes</taxon>
        <taxon>Hypocreomycetidae</taxon>
        <taxon>Hypocreales</taxon>
        <taxon>Nectriaceae</taxon>
        <taxon>Fusarium</taxon>
        <taxon>Fusarium fujikuroi species complex</taxon>
    </lineage>
</organism>
<feature type="transmembrane region" description="Helical" evidence="5">
    <location>
        <begin position="211"/>
        <end position="233"/>
    </location>
</feature>
<evidence type="ECO:0000313" key="6">
    <source>
        <dbReference type="EMBL" id="KAF5712826.1"/>
    </source>
</evidence>
<dbReference type="Proteomes" id="UP000544331">
    <property type="component" value="Unassembled WGS sequence"/>
</dbReference>
<evidence type="ECO:0000256" key="5">
    <source>
        <dbReference type="SAM" id="Phobius"/>
    </source>
</evidence>
<evidence type="ECO:0000256" key="4">
    <source>
        <dbReference type="ARBA" id="ARBA00023136"/>
    </source>
</evidence>
<comment type="caution">
    <text evidence="6">The sequence shown here is derived from an EMBL/GenBank/DDBJ whole genome shotgun (WGS) entry which is preliminary data.</text>
</comment>
<keyword evidence="7" id="KW-1185">Reference proteome</keyword>
<comment type="subcellular location">
    <subcellularLocation>
        <location evidence="1">Membrane</location>
        <topology evidence="1">Multi-pass membrane protein</topology>
    </subcellularLocation>
</comment>
<keyword evidence="3 5" id="KW-1133">Transmembrane helix</keyword>
<accession>A0A8H6DCT7</accession>
<dbReference type="OrthoDB" id="4521223at2759"/>
<keyword evidence="2 5" id="KW-0812">Transmembrane</keyword>
<feature type="transmembrane region" description="Helical" evidence="5">
    <location>
        <begin position="134"/>
        <end position="157"/>
    </location>
</feature>
<sequence length="393" mass="44117">MTNTQRERCEEISPDCPLEDTIYGYVPNMGGNTFFGVVFGICTLVQVYFLIRYWRLWKGYTILVLIGSLVECCGYAGRILMSKNPWDGAATSIQFVLLMVGPSFLAAALYMTLRALVQYFGEQYTKLPARLWTWPFVTADMLGFFSQCVGGVMASMTEKYPSLGTVGRVIMVFGVAFQAIVMAIAGILATDFALRMRRERGSVFRHLPKDLSIFLISLTLVFLLVLTRCVYRIPELAGGVGGHMMRQEVEFMILDGCMIAISVILLSVIHPGIYATAIHGRADHRSKSVRLMDLESSHGEDIPVDHTDRLRTDHVDRLQADTNLDESIDVSPPTPEFVYMFQLLRTLPCSRMTRKDLGPGLMLLFSGISTRDGLYLRLPALFVFQATTRQHQC</sequence>
<proteinExistence type="predicted"/>
<feature type="transmembrane region" description="Helical" evidence="5">
    <location>
        <begin position="253"/>
        <end position="277"/>
    </location>
</feature>
<dbReference type="AlphaFoldDB" id="A0A8H6DCT7"/>
<feature type="transmembrane region" description="Helical" evidence="5">
    <location>
        <begin position="60"/>
        <end position="81"/>
    </location>
</feature>
<dbReference type="GO" id="GO:0005886">
    <property type="term" value="C:plasma membrane"/>
    <property type="evidence" value="ECO:0007669"/>
    <property type="project" value="TreeGrafter"/>
</dbReference>
<keyword evidence="4 5" id="KW-0472">Membrane</keyword>
<feature type="transmembrane region" description="Helical" evidence="5">
    <location>
        <begin position="169"/>
        <end position="190"/>
    </location>
</feature>
<feature type="transmembrane region" description="Helical" evidence="5">
    <location>
        <begin position="93"/>
        <end position="113"/>
    </location>
</feature>
<feature type="transmembrane region" description="Helical" evidence="5">
    <location>
        <begin position="33"/>
        <end position="51"/>
    </location>
</feature>
<reference evidence="6 7" key="1">
    <citation type="submission" date="2020-05" db="EMBL/GenBank/DDBJ databases">
        <title>Identification and distribution of gene clusters putatively required for synthesis of sphingolipid metabolism inhibitors in phylogenetically diverse species of the filamentous fungus Fusarium.</title>
        <authorList>
            <person name="Kim H.-S."/>
            <person name="Busman M."/>
            <person name="Brown D.W."/>
            <person name="Divon H."/>
            <person name="Uhlig S."/>
            <person name="Proctor R.H."/>
        </authorList>
    </citation>
    <scope>NUCLEOTIDE SEQUENCE [LARGE SCALE GENOMIC DNA]</scope>
    <source>
        <strain evidence="6 7">NRRL 66235</strain>
    </source>
</reference>
<dbReference type="GO" id="GO:0000324">
    <property type="term" value="C:fungal-type vacuole"/>
    <property type="evidence" value="ECO:0007669"/>
    <property type="project" value="TreeGrafter"/>
</dbReference>
<dbReference type="PANTHER" id="PTHR31465:SF8">
    <property type="entry name" value="DOMAIN PROTEIN, PUTATIVE (AFU_ORTHOLOGUE AFUA_6G14140)-RELATED"/>
    <property type="match status" value="1"/>
</dbReference>